<organism evidence="3 4">
    <name type="scientific">Kribbella caucasensis</name>
    <dbReference type="NCBI Taxonomy" id="2512215"/>
    <lineage>
        <taxon>Bacteria</taxon>
        <taxon>Bacillati</taxon>
        <taxon>Actinomycetota</taxon>
        <taxon>Actinomycetes</taxon>
        <taxon>Propionibacteriales</taxon>
        <taxon>Kribbellaceae</taxon>
        <taxon>Kribbella</taxon>
    </lineage>
</organism>
<dbReference type="SUPFAM" id="SSF55874">
    <property type="entry name" value="ATPase domain of HSP90 chaperone/DNA topoisomerase II/histidine kinase"/>
    <property type="match status" value="1"/>
</dbReference>
<dbReference type="InterPro" id="IPR003594">
    <property type="entry name" value="HATPase_dom"/>
</dbReference>
<reference evidence="3 4" key="1">
    <citation type="submission" date="2019-03" db="EMBL/GenBank/DDBJ databases">
        <title>Genomic Encyclopedia of Type Strains, Phase III (KMG-III): the genomes of soil and plant-associated and newly described type strains.</title>
        <authorList>
            <person name="Whitman W."/>
        </authorList>
    </citation>
    <scope>NUCLEOTIDE SEQUENCE [LARGE SCALE GENOMIC DNA]</scope>
    <source>
        <strain evidence="3 4">VKM Ac-2527</strain>
    </source>
</reference>
<dbReference type="Gene3D" id="3.30.565.10">
    <property type="entry name" value="Histidine kinase-like ATPase, C-terminal domain"/>
    <property type="match status" value="1"/>
</dbReference>
<proteinExistence type="predicted"/>
<dbReference type="GO" id="GO:0016301">
    <property type="term" value="F:kinase activity"/>
    <property type="evidence" value="ECO:0007669"/>
    <property type="project" value="UniProtKB-KW"/>
</dbReference>
<evidence type="ECO:0000256" key="1">
    <source>
        <dbReference type="SAM" id="MobiDB-lite"/>
    </source>
</evidence>
<keyword evidence="3" id="KW-0808">Transferase</keyword>
<accession>A0A4R6KGU3</accession>
<name>A0A4R6KGU3_9ACTN</name>
<gene>
    <name evidence="3" type="ORF">EV643_106230</name>
</gene>
<feature type="region of interest" description="Disordered" evidence="1">
    <location>
        <begin position="57"/>
        <end position="76"/>
    </location>
</feature>
<dbReference type="EMBL" id="SNWQ01000006">
    <property type="protein sequence ID" value="TDO49261.1"/>
    <property type="molecule type" value="Genomic_DNA"/>
</dbReference>
<dbReference type="Proteomes" id="UP000295388">
    <property type="component" value="Unassembled WGS sequence"/>
</dbReference>
<dbReference type="Pfam" id="PF02518">
    <property type="entry name" value="HATPase_c"/>
    <property type="match status" value="1"/>
</dbReference>
<dbReference type="RefSeq" id="WP_133800638.1">
    <property type="nucleotide sequence ID" value="NZ_SNWQ01000006.1"/>
</dbReference>
<evidence type="ECO:0000259" key="2">
    <source>
        <dbReference type="Pfam" id="PF02518"/>
    </source>
</evidence>
<keyword evidence="3" id="KW-0418">Kinase</keyword>
<dbReference type="InterPro" id="IPR036890">
    <property type="entry name" value="HATPase_C_sf"/>
</dbReference>
<protein>
    <submittedName>
        <fullName evidence="3">Histidine kinase/DNA gyrase B/HSP90-like ATPase</fullName>
    </submittedName>
</protein>
<feature type="domain" description="Histidine kinase/HSP90-like ATPase" evidence="2">
    <location>
        <begin position="3"/>
        <end position="67"/>
    </location>
</feature>
<dbReference type="AlphaFoldDB" id="A0A4R6KGU3"/>
<sequence length="76" mass="8241">MSRMVEGLLTLARAEPAGSTVVLRARRHGPTVDLEIRDEGAGMTDEQRGRAFDRFWRAGPPGTGIGLGGWQPPAKR</sequence>
<evidence type="ECO:0000313" key="4">
    <source>
        <dbReference type="Proteomes" id="UP000295388"/>
    </source>
</evidence>
<dbReference type="OrthoDB" id="9786919at2"/>
<keyword evidence="4" id="KW-1185">Reference proteome</keyword>
<comment type="caution">
    <text evidence="3">The sequence shown here is derived from an EMBL/GenBank/DDBJ whole genome shotgun (WGS) entry which is preliminary data.</text>
</comment>
<evidence type="ECO:0000313" key="3">
    <source>
        <dbReference type="EMBL" id="TDO49261.1"/>
    </source>
</evidence>